<dbReference type="InterPro" id="IPR010357">
    <property type="entry name" value="TXNDC17_dom"/>
</dbReference>
<evidence type="ECO:0000256" key="2">
    <source>
        <dbReference type="SAM" id="MobiDB-lite"/>
    </source>
</evidence>
<dbReference type="GO" id="GO:0005829">
    <property type="term" value="C:cytosol"/>
    <property type="evidence" value="ECO:0007669"/>
    <property type="project" value="TreeGrafter"/>
</dbReference>
<keyword evidence="5" id="KW-1185">Reference proteome</keyword>
<proteinExistence type="inferred from homology"/>
<evidence type="ECO:0000256" key="1">
    <source>
        <dbReference type="ARBA" id="ARBA00008987"/>
    </source>
</evidence>
<name>A0A316UJL9_9BASI</name>
<dbReference type="STRING" id="1569628.A0A316UJL9"/>
<evidence type="ECO:0000313" key="5">
    <source>
        <dbReference type="Proteomes" id="UP000245884"/>
    </source>
</evidence>
<dbReference type="Proteomes" id="UP000245884">
    <property type="component" value="Unassembled WGS sequence"/>
</dbReference>
<feature type="compositionally biased region" description="Basic and acidic residues" evidence="2">
    <location>
        <begin position="78"/>
        <end position="93"/>
    </location>
</feature>
<dbReference type="GeneID" id="37028981"/>
<dbReference type="GO" id="GO:0047134">
    <property type="term" value="F:protein-disulfide reductase [NAD(P)H] activity"/>
    <property type="evidence" value="ECO:0007669"/>
    <property type="project" value="InterPro"/>
</dbReference>
<accession>A0A316UJL9</accession>
<dbReference type="PANTHER" id="PTHR12452:SF0">
    <property type="entry name" value="THIOREDOXIN DOMAIN-CONTAINING PROTEIN 17"/>
    <property type="match status" value="1"/>
</dbReference>
<dbReference type="RefSeq" id="XP_025359153.1">
    <property type="nucleotide sequence ID" value="XM_025507158.1"/>
</dbReference>
<dbReference type="OrthoDB" id="78947at2759"/>
<dbReference type="Gene3D" id="3.40.30.10">
    <property type="entry name" value="Glutaredoxin"/>
    <property type="match status" value="1"/>
</dbReference>
<dbReference type="InterPro" id="IPR036249">
    <property type="entry name" value="Thioredoxin-like_sf"/>
</dbReference>
<feature type="region of interest" description="Disordered" evidence="2">
    <location>
        <begin position="68"/>
        <end position="96"/>
    </location>
</feature>
<protein>
    <recommendedName>
        <fullName evidence="3">Thioredoxin domain-containing protein</fullName>
    </recommendedName>
</protein>
<dbReference type="AlphaFoldDB" id="A0A316UJL9"/>
<dbReference type="EMBL" id="KZ819680">
    <property type="protein sequence ID" value="PWN24541.1"/>
    <property type="molecule type" value="Genomic_DNA"/>
</dbReference>
<dbReference type="InterPro" id="IPR045108">
    <property type="entry name" value="TXNDC17-like"/>
</dbReference>
<organism evidence="4 5">
    <name type="scientific">Jaminaea rosea</name>
    <dbReference type="NCBI Taxonomy" id="1569628"/>
    <lineage>
        <taxon>Eukaryota</taxon>
        <taxon>Fungi</taxon>
        <taxon>Dikarya</taxon>
        <taxon>Basidiomycota</taxon>
        <taxon>Ustilaginomycotina</taxon>
        <taxon>Exobasidiomycetes</taxon>
        <taxon>Microstromatales</taxon>
        <taxon>Microstromatales incertae sedis</taxon>
        <taxon>Jaminaea</taxon>
    </lineage>
</organism>
<evidence type="ECO:0000259" key="3">
    <source>
        <dbReference type="Pfam" id="PF06110"/>
    </source>
</evidence>
<dbReference type="SUPFAM" id="SSF52833">
    <property type="entry name" value="Thioredoxin-like"/>
    <property type="match status" value="1"/>
</dbReference>
<evidence type="ECO:0000313" key="4">
    <source>
        <dbReference type="EMBL" id="PWN24541.1"/>
    </source>
</evidence>
<comment type="similarity">
    <text evidence="1">Belongs to the thioredoxin family.</text>
</comment>
<gene>
    <name evidence="4" type="ORF">BDZ90DRAFT_234824</name>
</gene>
<sequence>MPLTAHDSISFPSSLPSSITSRSAPLYLIFHSSPWSSVTSTWCPDCRNARPAFTDSFEGEEKPEAWAMSTDFGPWRANKGEKGKQHPWREERGAGGWGVWSVPTIIRWEGGKETGRVEDTDCQDVKKVRALVAGK</sequence>
<dbReference type="Pfam" id="PF06110">
    <property type="entry name" value="TXD17-like_Trx"/>
    <property type="match status" value="1"/>
</dbReference>
<reference evidence="4 5" key="1">
    <citation type="journal article" date="2018" name="Mol. Biol. Evol.">
        <title>Broad Genomic Sampling Reveals a Smut Pathogenic Ancestry of the Fungal Clade Ustilaginomycotina.</title>
        <authorList>
            <person name="Kijpornyongpan T."/>
            <person name="Mondo S.J."/>
            <person name="Barry K."/>
            <person name="Sandor L."/>
            <person name="Lee J."/>
            <person name="Lipzen A."/>
            <person name="Pangilinan J."/>
            <person name="LaButti K."/>
            <person name="Hainaut M."/>
            <person name="Henrissat B."/>
            <person name="Grigoriev I.V."/>
            <person name="Spatafora J.W."/>
            <person name="Aime M.C."/>
        </authorList>
    </citation>
    <scope>NUCLEOTIDE SEQUENCE [LARGE SCALE GENOMIC DNA]</scope>
    <source>
        <strain evidence="4 5">MCA 5214</strain>
    </source>
</reference>
<dbReference type="PANTHER" id="PTHR12452">
    <property type="entry name" value="42-9-9 PROTEIN-RELATED"/>
    <property type="match status" value="1"/>
</dbReference>
<feature type="domain" description="Thioredoxin" evidence="3">
    <location>
        <begin position="18"/>
        <end position="131"/>
    </location>
</feature>